<reference evidence="2" key="2">
    <citation type="submission" date="2017-10" db="EMBL/GenBank/DDBJ databases">
        <authorList>
            <person name="Enke T.N."/>
            <person name="Cordero O.X."/>
        </authorList>
    </citation>
    <scope>NUCLEOTIDE SEQUENCE</scope>
    <source>
        <strain evidence="2">4G03</strain>
    </source>
</reference>
<evidence type="ECO:0000313" key="3">
    <source>
        <dbReference type="Proteomes" id="UP000222163"/>
    </source>
</evidence>
<organism evidence="2 3">
    <name type="scientific">Tenacibaculum discolor</name>
    <dbReference type="NCBI Taxonomy" id="361581"/>
    <lineage>
        <taxon>Bacteria</taxon>
        <taxon>Pseudomonadati</taxon>
        <taxon>Bacteroidota</taxon>
        <taxon>Flavobacteriia</taxon>
        <taxon>Flavobacteriales</taxon>
        <taxon>Flavobacteriaceae</taxon>
        <taxon>Tenacibaculum</taxon>
    </lineage>
</organism>
<dbReference type="InterPro" id="IPR025667">
    <property type="entry name" value="SprB_repeat"/>
</dbReference>
<evidence type="ECO:0000313" key="1">
    <source>
        <dbReference type="EMBL" id="MDP2542097.1"/>
    </source>
</evidence>
<reference evidence="1 4" key="3">
    <citation type="submission" date="2023-07" db="EMBL/GenBank/DDBJ databases">
        <title>Genome content predicts the carbon catabolic preferences of heterotrophic bacteria.</title>
        <authorList>
            <person name="Gralka M."/>
        </authorList>
    </citation>
    <scope>NUCLEOTIDE SEQUENCE [LARGE SCALE GENOMIC DNA]</scope>
    <source>
        <strain evidence="1 4">4G03</strain>
    </source>
</reference>
<protein>
    <submittedName>
        <fullName evidence="1">SprB repeat-containing protein</fullName>
    </submittedName>
</protein>
<accession>A0A2G1BRB2</accession>
<evidence type="ECO:0000313" key="4">
    <source>
        <dbReference type="Proteomes" id="UP001242342"/>
    </source>
</evidence>
<keyword evidence="4" id="KW-1185">Reference proteome</keyword>
<dbReference type="Proteomes" id="UP000222163">
    <property type="component" value="Unassembled WGS sequence"/>
</dbReference>
<name>A0A2G1BRB2_9FLAO</name>
<dbReference type="InterPro" id="IPR013783">
    <property type="entry name" value="Ig-like_fold"/>
</dbReference>
<dbReference type="Pfam" id="PF13573">
    <property type="entry name" value="SprB"/>
    <property type="match status" value="12"/>
</dbReference>
<dbReference type="Proteomes" id="UP001242342">
    <property type="component" value="Unassembled WGS sequence"/>
</dbReference>
<dbReference type="Gene3D" id="2.60.40.740">
    <property type="match status" value="3"/>
</dbReference>
<dbReference type="RefSeq" id="WP_099216143.1">
    <property type="nucleotide sequence ID" value="NZ_JAUYVU010000009.1"/>
</dbReference>
<dbReference type="EMBL" id="PDUU01000013">
    <property type="protein sequence ID" value="PHN96601.1"/>
    <property type="molecule type" value="Genomic_DNA"/>
</dbReference>
<reference evidence="2 3" key="1">
    <citation type="journal article" date="2016" name="Nat. Commun.">
        <title>Microbial interactions lead to rapid micro-scale successions on model marine particles.</title>
        <authorList>
            <person name="Datta M.S."/>
            <person name="Sliwerska E."/>
            <person name="Gore J."/>
            <person name="Polz M.F."/>
            <person name="Cordero O.X."/>
        </authorList>
    </citation>
    <scope>NUCLEOTIDE SEQUENCE [LARGE SCALE GENOMIC DNA]</scope>
    <source>
        <strain evidence="2 3">4G03</strain>
    </source>
</reference>
<proteinExistence type="predicted"/>
<dbReference type="Gene3D" id="2.60.40.10">
    <property type="entry name" value="Immunoglobulins"/>
    <property type="match status" value="2"/>
</dbReference>
<gene>
    <name evidence="2" type="ORF">CSC81_12805</name>
    <name evidence="1" type="ORF">Q8W23_11485</name>
</gene>
<dbReference type="EMBL" id="JAUYVU010000009">
    <property type="protein sequence ID" value="MDP2542097.1"/>
    <property type="molecule type" value="Genomic_DNA"/>
</dbReference>
<comment type="caution">
    <text evidence="2">The sequence shown here is derived from an EMBL/GenBank/DDBJ whole genome shotgun (WGS) entry which is preliminary data.</text>
</comment>
<sequence>MKRNSLLNIMEVKKLLVLAVFLLLGINSWAQQEPDDKVETVTIEGPSDYLKMDLIENQEITEYGTETGAIQIQASEGWTNEAYTYLVYKNDVLIADLSSNSADGVIPISEGSELIQKLGSGIYKVELRDSKYKDTFNECNRVIKTITLSNPELLVIDASDIQYIKCYGEKGTITASVKGGLPRSNGTYEVNLYKEGSSTVLSSKEVTYSKLEGEPISFEGYSAGNYKIEVKDKYDITKITTVTLSEPKALATPIVTSFTNVSCRGESNGSFTVSMSGGTPPYKLSVDNITQSGTFSNTKTVTGLTANSYFIKVVDANGCKSSEITKIITEPSETLTVEKASDGNPTKKNGTNGFINISVTGGTAPYKYQWFKDGSKTSFSDKKDVSNLGAGTYSVIVTDANGCNNQKTPFSVTLTEPAELKIDPKITHVKCFGEATGSIDANASGGASSTYTYAWEKKEGTSWGPISGTAPIIDNLPAGEYRVYVTVVYNGNVVEDGYSESKIISQPAAPLSIGETIKNVACKGGNDGAITLTVNGGTSPYTYAWSNGATTKDLSGLSIGSYTVTVTDANDCTLEKTYAVTEPSESLSVSYVSHEDPLAFGSKDGSINISTSGGTLPYSYQWFNDAGNEVGTLQNISNLGDGAYRVLVTDANGCTDELYQILTQPDKLIGTIIIPSDGELYCNGDTDGKLEVAVEGGISPYTYHWYEVDSSGGKVFISGATNNTIGSLSAGDYGVEITDSNNIKSYSEGIVVNPTKVEISNVTVSHIACYGDSTGSIDVDVIGGTDTYIYKWYKVGNSTVIGTEKNILNLSAGDYKVVITDANNCPNPPIERTIAINQPAAPLTIVTDSQKNLTGFKTANGEINIEEVSGGTAPYTYELRVKGNTTVISNLSNPTGLDAATYVMTILDANNCSVEKEFTLIQPDKLELKLAVTKPIACNGETGTIGSTVIGGYVLSGEDYNYQWYNSSDLTKVIGTEASLTALAGTYRLVVTDSNGNTTYKEQELRENPPLAISYTKTEVTCYNGNDGSIDISVTGGTGVYTYEWSNGEKIEDVTALPEGVYTVTVKDENGCELKEVITIKQPSIYRVLVTTFEEPSGAGLSDGSISVDIEGGVAPYTYEWKDEATNSISNTASINNVPTGKYYLKVVDAKGCELNEVYNLDEPDPLVVVIEQVETIKCNGDISAVLNAVATGGVGGNNYVWYDATTGNSIGSSQVIYNLPIGRYFVKVTDLKGIEDTSEIFTVVQPEILEVAGDVSNVTCSGNDDGVISLNVEGGTPPYSYSWSSGETTAEITVAAGSYFVLVTDANGCQTTGSFTVEKASSLTITETIKDVVCYNSCTGEIDLNIEGGIAPYNVTWNTGQIGNNVTGLCAGMYTVMVTDQKGCQTTKEILVKNAEELIFDVVPSEVTLCYGETIEYDVTMDGISEYAWTSTNGFTSNESVVLLSEEGVYTLTVTTVDGCKVSKEIIIHKSNTVIDAQLILTSQAFVGEDIILINVSNPISEKVEWSIPSNVTIVQKTDEGLVLRFPAPGNYDISLISNEGNCKKVAAKTVNVLKARDLTDIGETKNPFVKEFVVYSNPNKGKFTVDVELEKESEISLRLFSLGANSVVADKLLKGQKEYEVLYDMNVSAGVYVLLLETPKAKRIQKVIVE</sequence>
<evidence type="ECO:0000313" key="2">
    <source>
        <dbReference type="EMBL" id="PHN96601.1"/>
    </source>
</evidence>